<proteinExistence type="inferred from homology"/>
<keyword evidence="1 2" id="KW-0436">Ligase</keyword>
<reference evidence="5" key="1">
    <citation type="submission" date="2022-03" db="EMBL/GenBank/DDBJ databases">
        <title>Draft Genome Sequence of Firmicute Strain S0AB, a Heterotrophic Iron/Sulfur-Oxidizing Extreme Acidophile.</title>
        <authorList>
            <person name="Vergara E."/>
            <person name="Pakostova E."/>
            <person name="Johnson D.B."/>
            <person name="Holmes D.S."/>
        </authorList>
    </citation>
    <scope>NUCLEOTIDE SEQUENCE</scope>
    <source>
        <strain evidence="5">S0AB</strain>
    </source>
</reference>
<keyword evidence="6" id="KW-1185">Reference proteome</keyword>
<dbReference type="EC" id="6.-.-.-" evidence="2"/>
<protein>
    <recommendedName>
        <fullName evidence="2">Putative cysteine ligase BshC</fullName>
        <ecNumber evidence="2">6.-.-.-</ecNumber>
    </recommendedName>
</protein>
<dbReference type="Pfam" id="PF24850">
    <property type="entry name" value="CC_BshC"/>
    <property type="match status" value="1"/>
</dbReference>
<name>A0A9X2AD15_9BACL</name>
<dbReference type="Proteomes" id="UP001139263">
    <property type="component" value="Unassembled WGS sequence"/>
</dbReference>
<comment type="function">
    <text evidence="2">Involved in bacillithiol (BSH) biosynthesis. May catalyze the last step of the pathway, the addition of cysteine to glucosamine malate (GlcN-Mal) to generate BSH.</text>
</comment>
<accession>A0A9X2AD15</accession>
<dbReference type="AlphaFoldDB" id="A0A9X2AD15"/>
<dbReference type="EMBL" id="JALBUF010000001">
    <property type="protein sequence ID" value="MCI0181782.1"/>
    <property type="molecule type" value="Genomic_DNA"/>
</dbReference>
<evidence type="ECO:0000313" key="5">
    <source>
        <dbReference type="EMBL" id="MCI0181782.1"/>
    </source>
</evidence>
<dbReference type="PIRSF" id="PIRSF012535">
    <property type="entry name" value="UCP012535"/>
    <property type="match status" value="1"/>
</dbReference>
<evidence type="ECO:0000313" key="6">
    <source>
        <dbReference type="Proteomes" id="UP001139263"/>
    </source>
</evidence>
<dbReference type="InterPro" id="IPR055398">
    <property type="entry name" value="Rossmann-like_BshC"/>
</dbReference>
<evidence type="ECO:0000256" key="1">
    <source>
        <dbReference type="ARBA" id="ARBA00022598"/>
    </source>
</evidence>
<dbReference type="HAMAP" id="MF_01867">
    <property type="entry name" value="BshC"/>
    <property type="match status" value="1"/>
</dbReference>
<dbReference type="RefSeq" id="WP_241711416.1">
    <property type="nucleotide sequence ID" value="NZ_JALBUF010000001.1"/>
</dbReference>
<gene>
    <name evidence="2 5" type="primary">bshC</name>
    <name evidence="5" type="ORF">MM817_00016</name>
</gene>
<feature type="domain" description="Bacillithiol biosynthesis BshC N-terminal Rossmann-like" evidence="3">
    <location>
        <begin position="10"/>
        <end position="386"/>
    </location>
</feature>
<comment type="caution">
    <text evidence="5">The sequence shown here is derived from an EMBL/GenBank/DDBJ whole genome shotgun (WGS) entry which is preliminary data.</text>
</comment>
<dbReference type="InterPro" id="IPR011199">
    <property type="entry name" value="Bacillithiol_biosynth_BshC"/>
</dbReference>
<dbReference type="NCBIfam" id="TIGR03998">
    <property type="entry name" value="thiol_BshC"/>
    <property type="match status" value="1"/>
</dbReference>
<dbReference type="GO" id="GO:0016874">
    <property type="term" value="F:ligase activity"/>
    <property type="evidence" value="ECO:0007669"/>
    <property type="project" value="UniProtKB-UniRule"/>
</dbReference>
<evidence type="ECO:0000259" key="3">
    <source>
        <dbReference type="Pfam" id="PF10079"/>
    </source>
</evidence>
<evidence type="ECO:0000259" key="4">
    <source>
        <dbReference type="Pfam" id="PF24850"/>
    </source>
</evidence>
<organism evidence="5 6">
    <name type="scientific">Sulfoacidibacillus ferrooxidans</name>
    <dbReference type="NCBI Taxonomy" id="2005001"/>
    <lineage>
        <taxon>Bacteria</taxon>
        <taxon>Bacillati</taxon>
        <taxon>Bacillota</taxon>
        <taxon>Bacilli</taxon>
        <taxon>Bacillales</taxon>
        <taxon>Alicyclobacillaceae</taxon>
        <taxon>Sulfoacidibacillus</taxon>
    </lineage>
</organism>
<feature type="domain" description="Bacillithiol biosynthesis BshC C-terminal coiled-coil" evidence="4">
    <location>
        <begin position="389"/>
        <end position="536"/>
    </location>
</feature>
<comment type="similarity">
    <text evidence="2">Belongs to the BshC family.</text>
</comment>
<dbReference type="Pfam" id="PF10079">
    <property type="entry name" value="Rossmann-like_BshC"/>
    <property type="match status" value="1"/>
</dbReference>
<dbReference type="InterPro" id="IPR055399">
    <property type="entry name" value="CC_BshC"/>
</dbReference>
<sequence>MEIWQTERLTGNALTDAYLQGDPRMSDRFEFSLHQPDALKRRCHTVDHVMDRKHRSALVKAMREYALELGQKGAHTAALLDKLSDERSMVVVTGQQAGLFSGPLYTVYKAVSTVVLAKQYEQEMCRPIVPIFWIATEDHDFDEVASAYYVNKEAKVSHVHLHDRPNGRVPVGMHEVSRDELDRLLTQLEIDLPAGTYKEQLLQDLLQAYSNVSNMGDGFARFMALLLRDVPILFVNPIRPSFRSLVKDAFARVIHNPNAFIKAAQMGTEALVKRGFSPQVDVHPDHSLLFLVDRGHRYALDVDRSHGHDFILRDSDLYFSKEELLLRLEEHPSDFSSGVLYRPVVQDFLLPVLTYVGGAAEIAYHGMMKEIFTAAGRHLPILQLRMRVMAVPTAVSRALDHLGMELEDGIKRDLLKESLVKDLMPPLATVTKEMQDKLRNVLHEYEDYFLGIDKTLRPSLERAEEMVTRSLRHIENRSIRALMRKDQETVYAAAVVSAWLRPHGTEQERILSPLSLVAKYGSSWLPALLELAHSPTAMTYVRF</sequence>
<evidence type="ECO:0000256" key="2">
    <source>
        <dbReference type="HAMAP-Rule" id="MF_01867"/>
    </source>
</evidence>